<evidence type="ECO:0000313" key="3">
    <source>
        <dbReference type="Proteomes" id="UP001595755"/>
    </source>
</evidence>
<keyword evidence="1" id="KW-0472">Membrane</keyword>
<evidence type="ECO:0008006" key="4">
    <source>
        <dbReference type="Google" id="ProtNLM"/>
    </source>
</evidence>
<comment type="caution">
    <text evidence="2">The sequence shown here is derived from an EMBL/GenBank/DDBJ whole genome shotgun (WGS) entry which is preliminary data.</text>
</comment>
<name>A0ABV8SGL0_9BACL</name>
<reference evidence="3" key="1">
    <citation type="journal article" date="2019" name="Int. J. Syst. Evol. Microbiol.">
        <title>The Global Catalogue of Microorganisms (GCM) 10K type strain sequencing project: providing services to taxonomists for standard genome sequencing and annotation.</title>
        <authorList>
            <consortium name="The Broad Institute Genomics Platform"/>
            <consortium name="The Broad Institute Genome Sequencing Center for Infectious Disease"/>
            <person name="Wu L."/>
            <person name="Ma J."/>
        </authorList>
    </citation>
    <scope>NUCLEOTIDE SEQUENCE [LARGE SCALE GENOMIC DNA]</scope>
    <source>
        <strain evidence="3">CGMCC 4.1641</strain>
    </source>
</reference>
<feature type="transmembrane region" description="Helical" evidence="1">
    <location>
        <begin position="29"/>
        <end position="47"/>
    </location>
</feature>
<proteinExistence type="predicted"/>
<evidence type="ECO:0000313" key="2">
    <source>
        <dbReference type="EMBL" id="MFC4306008.1"/>
    </source>
</evidence>
<dbReference type="RefSeq" id="WP_204605543.1">
    <property type="nucleotide sequence ID" value="NZ_JBHSED010000046.1"/>
</dbReference>
<keyword evidence="1" id="KW-1133">Transmembrane helix</keyword>
<dbReference type="EMBL" id="JBHSED010000046">
    <property type="protein sequence ID" value="MFC4306008.1"/>
    <property type="molecule type" value="Genomic_DNA"/>
</dbReference>
<keyword evidence="3" id="KW-1185">Reference proteome</keyword>
<evidence type="ECO:0000256" key="1">
    <source>
        <dbReference type="SAM" id="Phobius"/>
    </source>
</evidence>
<sequence>MKRAARKNGFGIGRRLPARVWRILRSERVSLRDKLIFIVPVALYWILPDLMPMLPVDDAAFTLLAAAGYVKAMERKYGR</sequence>
<gene>
    <name evidence="2" type="ORF">ACFO1S_21485</name>
</gene>
<accession>A0ABV8SGL0</accession>
<protein>
    <recommendedName>
        <fullName evidence="4">DUF1232 domain-containing protein</fullName>
    </recommendedName>
</protein>
<dbReference type="Proteomes" id="UP001595755">
    <property type="component" value="Unassembled WGS sequence"/>
</dbReference>
<keyword evidence="1" id="KW-0812">Transmembrane</keyword>
<organism evidence="2 3">
    <name type="scientific">Cohnella boryungensis</name>
    <dbReference type="NCBI Taxonomy" id="768479"/>
    <lineage>
        <taxon>Bacteria</taxon>
        <taxon>Bacillati</taxon>
        <taxon>Bacillota</taxon>
        <taxon>Bacilli</taxon>
        <taxon>Bacillales</taxon>
        <taxon>Paenibacillaceae</taxon>
        <taxon>Cohnella</taxon>
    </lineage>
</organism>